<sequence>MSQLQLEEMHRYHLDILALSKVRWTGSGEQQLDDHSAILNSSIETFELKKPNMIRPVLPPIAKEVLQEASKGLRNMSFCAWNSGEKYRDHWEHGKT</sequence>
<keyword evidence="2" id="KW-1185">Reference proteome</keyword>
<accession>A0AA88HYP6</accession>
<organism evidence="1 2">
    <name type="scientific">Artemia franciscana</name>
    <name type="common">Brine shrimp</name>
    <name type="synonym">Artemia sanfranciscana</name>
    <dbReference type="NCBI Taxonomy" id="6661"/>
    <lineage>
        <taxon>Eukaryota</taxon>
        <taxon>Metazoa</taxon>
        <taxon>Ecdysozoa</taxon>
        <taxon>Arthropoda</taxon>
        <taxon>Crustacea</taxon>
        <taxon>Branchiopoda</taxon>
        <taxon>Anostraca</taxon>
        <taxon>Artemiidae</taxon>
        <taxon>Artemia</taxon>
    </lineage>
</organism>
<comment type="caution">
    <text evidence="1">The sequence shown here is derived from an EMBL/GenBank/DDBJ whole genome shotgun (WGS) entry which is preliminary data.</text>
</comment>
<evidence type="ECO:0000313" key="1">
    <source>
        <dbReference type="EMBL" id="KAK2716559.1"/>
    </source>
</evidence>
<proteinExistence type="predicted"/>
<dbReference type="EMBL" id="JAVRJZ010000011">
    <property type="protein sequence ID" value="KAK2716559.1"/>
    <property type="molecule type" value="Genomic_DNA"/>
</dbReference>
<protein>
    <submittedName>
        <fullName evidence="1">Uncharacterized protein</fullName>
    </submittedName>
</protein>
<gene>
    <name evidence="1" type="ORF">QYM36_006890</name>
</gene>
<reference evidence="1" key="1">
    <citation type="submission" date="2023-07" db="EMBL/GenBank/DDBJ databases">
        <title>Chromosome-level genome assembly of Artemia franciscana.</title>
        <authorList>
            <person name="Jo E."/>
        </authorList>
    </citation>
    <scope>NUCLEOTIDE SEQUENCE</scope>
    <source>
        <tissue evidence="1">Whole body</tissue>
    </source>
</reference>
<dbReference type="Proteomes" id="UP001187531">
    <property type="component" value="Unassembled WGS sequence"/>
</dbReference>
<evidence type="ECO:0000313" key="2">
    <source>
        <dbReference type="Proteomes" id="UP001187531"/>
    </source>
</evidence>
<name>A0AA88HYP6_ARTSF</name>
<dbReference type="AlphaFoldDB" id="A0AA88HYP6"/>